<evidence type="ECO:0000256" key="23">
    <source>
        <dbReference type="SAM" id="SignalP"/>
    </source>
</evidence>
<evidence type="ECO:0000256" key="14">
    <source>
        <dbReference type="ARBA" id="ARBA00023136"/>
    </source>
</evidence>
<evidence type="ECO:0000259" key="26">
    <source>
        <dbReference type="PROSITE" id="PS50948"/>
    </source>
</evidence>
<dbReference type="GO" id="GO:0051707">
    <property type="term" value="P:response to other organism"/>
    <property type="evidence" value="ECO:0007669"/>
    <property type="project" value="UniProtKB-ARBA"/>
</dbReference>
<evidence type="ECO:0000256" key="13">
    <source>
        <dbReference type="ARBA" id="ARBA00022989"/>
    </source>
</evidence>
<keyword evidence="14 22" id="KW-0472">Membrane</keyword>
<evidence type="ECO:0000256" key="6">
    <source>
        <dbReference type="ARBA" id="ARBA00022679"/>
    </source>
</evidence>
<dbReference type="InterPro" id="IPR017441">
    <property type="entry name" value="Protein_kinase_ATP_BS"/>
</dbReference>
<feature type="domain" description="Bulb-type lectin" evidence="25">
    <location>
        <begin position="25"/>
        <end position="150"/>
    </location>
</feature>
<dbReference type="FunFam" id="3.30.200.20:FF:000370">
    <property type="entry name" value="Receptor-like protein kinase 4"/>
    <property type="match status" value="1"/>
</dbReference>
<name>A0A8B7CT55_PHODC</name>
<dbReference type="PROSITE" id="PS50927">
    <property type="entry name" value="BULB_LECTIN"/>
    <property type="match status" value="1"/>
</dbReference>
<keyword evidence="10 20" id="KW-0547">Nucleotide-binding</keyword>
<evidence type="ECO:0000256" key="18">
    <source>
        <dbReference type="ARBA" id="ARBA00047899"/>
    </source>
</evidence>
<keyword evidence="8 23" id="KW-0732">Signal</keyword>
<dbReference type="GO" id="GO:0048544">
    <property type="term" value="P:recognition of pollen"/>
    <property type="evidence" value="ECO:0007669"/>
    <property type="project" value="InterPro"/>
</dbReference>
<evidence type="ECO:0000256" key="9">
    <source>
        <dbReference type="ARBA" id="ARBA00022734"/>
    </source>
</evidence>
<evidence type="ECO:0000256" key="5">
    <source>
        <dbReference type="ARBA" id="ARBA00022553"/>
    </source>
</evidence>
<keyword evidence="3 20" id="KW-0723">Serine/threonine-protein kinase</keyword>
<proteinExistence type="inferred from homology"/>
<feature type="chain" id="PRO_5034145144" description="Receptor-like serine/threonine-protein kinase" evidence="23">
    <location>
        <begin position="25"/>
        <end position="803"/>
    </location>
</feature>
<dbReference type="PANTHER" id="PTHR47974">
    <property type="entry name" value="OS07G0415500 PROTEIN"/>
    <property type="match status" value="1"/>
</dbReference>
<evidence type="ECO:0000256" key="21">
    <source>
        <dbReference type="PROSITE-ProRule" id="PRU10141"/>
    </source>
</evidence>
<dbReference type="RefSeq" id="XP_008805852.1">
    <property type="nucleotide sequence ID" value="XM_008807630.3"/>
</dbReference>
<dbReference type="PROSITE" id="PS00108">
    <property type="entry name" value="PROTEIN_KINASE_ST"/>
    <property type="match status" value="1"/>
</dbReference>
<dbReference type="GeneID" id="103718701"/>
<gene>
    <name evidence="28" type="primary">LOC103718701</name>
</gene>
<evidence type="ECO:0000256" key="4">
    <source>
        <dbReference type="ARBA" id="ARBA00022536"/>
    </source>
</evidence>
<feature type="signal peptide" evidence="23">
    <location>
        <begin position="1"/>
        <end position="24"/>
    </location>
</feature>
<organism evidence="27 28">
    <name type="scientific">Phoenix dactylifera</name>
    <name type="common">Date palm</name>
    <dbReference type="NCBI Taxonomy" id="42345"/>
    <lineage>
        <taxon>Eukaryota</taxon>
        <taxon>Viridiplantae</taxon>
        <taxon>Streptophyta</taxon>
        <taxon>Embryophyta</taxon>
        <taxon>Tracheophyta</taxon>
        <taxon>Spermatophyta</taxon>
        <taxon>Magnoliopsida</taxon>
        <taxon>Liliopsida</taxon>
        <taxon>Arecaceae</taxon>
        <taxon>Coryphoideae</taxon>
        <taxon>Phoeniceae</taxon>
        <taxon>Phoenix</taxon>
    </lineage>
</organism>
<dbReference type="Pfam" id="PF01453">
    <property type="entry name" value="B_lectin"/>
    <property type="match status" value="1"/>
</dbReference>
<dbReference type="GO" id="GO:0005886">
    <property type="term" value="C:plasma membrane"/>
    <property type="evidence" value="ECO:0007669"/>
    <property type="project" value="UniProtKB-SubCell"/>
</dbReference>
<keyword evidence="6 20" id="KW-0808">Transferase</keyword>
<evidence type="ECO:0000313" key="28">
    <source>
        <dbReference type="RefSeq" id="XP_008805852.1"/>
    </source>
</evidence>
<dbReference type="GO" id="GO:0005524">
    <property type="term" value="F:ATP binding"/>
    <property type="evidence" value="ECO:0007669"/>
    <property type="project" value="UniProtKB-UniRule"/>
</dbReference>
<dbReference type="PROSITE" id="PS00107">
    <property type="entry name" value="PROTEIN_KINASE_ATP"/>
    <property type="match status" value="1"/>
</dbReference>
<dbReference type="Pfam" id="PF08276">
    <property type="entry name" value="PAN_2"/>
    <property type="match status" value="1"/>
</dbReference>
<feature type="transmembrane region" description="Helical" evidence="22">
    <location>
        <begin position="437"/>
        <end position="459"/>
    </location>
</feature>
<dbReference type="CDD" id="cd14066">
    <property type="entry name" value="STKc_IRAK"/>
    <property type="match status" value="1"/>
</dbReference>
<dbReference type="InterPro" id="IPR008271">
    <property type="entry name" value="Ser/Thr_kinase_AS"/>
</dbReference>
<evidence type="ECO:0000256" key="15">
    <source>
        <dbReference type="ARBA" id="ARBA00023157"/>
    </source>
</evidence>
<dbReference type="AlphaFoldDB" id="A0A8B7CT55"/>
<dbReference type="PROSITE" id="PS50011">
    <property type="entry name" value="PROTEIN_KINASE_DOM"/>
    <property type="match status" value="1"/>
</dbReference>
<comment type="subcellular location">
    <subcellularLocation>
        <location evidence="1">Cell membrane</location>
        <topology evidence="1">Single-pass type I membrane protein</topology>
    </subcellularLocation>
</comment>
<dbReference type="Gene3D" id="1.10.510.10">
    <property type="entry name" value="Transferase(Phosphotransferase) domain 1"/>
    <property type="match status" value="1"/>
</dbReference>
<dbReference type="InterPro" id="IPR000858">
    <property type="entry name" value="S_locus_glycoprot_dom"/>
</dbReference>
<dbReference type="SMART" id="SM00473">
    <property type="entry name" value="PAN_AP"/>
    <property type="match status" value="1"/>
</dbReference>
<keyword evidence="12 20" id="KW-0067">ATP-binding</keyword>
<dbReference type="InterPro" id="IPR024171">
    <property type="entry name" value="SRK-like_kinase"/>
</dbReference>
<dbReference type="Pfam" id="PF00954">
    <property type="entry name" value="S_locus_glycop"/>
    <property type="match status" value="1"/>
</dbReference>
<evidence type="ECO:0000256" key="22">
    <source>
        <dbReference type="SAM" id="Phobius"/>
    </source>
</evidence>
<dbReference type="InterPro" id="IPR001480">
    <property type="entry name" value="Bulb-type_lectin_dom"/>
</dbReference>
<dbReference type="GO" id="GO:0030246">
    <property type="term" value="F:carbohydrate binding"/>
    <property type="evidence" value="ECO:0007669"/>
    <property type="project" value="UniProtKB-KW"/>
</dbReference>
<feature type="domain" description="Protein kinase" evidence="24">
    <location>
        <begin position="491"/>
        <end position="770"/>
    </location>
</feature>
<keyword evidence="13 22" id="KW-1133">Transmembrane helix</keyword>
<feature type="binding site" evidence="21">
    <location>
        <position position="520"/>
    </location>
    <ligand>
        <name>ATP</name>
        <dbReference type="ChEBI" id="CHEBI:30616"/>
    </ligand>
</feature>
<evidence type="ECO:0000259" key="24">
    <source>
        <dbReference type="PROSITE" id="PS50011"/>
    </source>
</evidence>
<dbReference type="PANTHER" id="PTHR47974:SF19">
    <property type="entry name" value="RECEPTOR-LIKE SERINE_THREONINE-PROTEIN KINASE"/>
    <property type="match status" value="1"/>
</dbReference>
<sequence>MSHPLLFPFLFIFFSSLNIPRTFAANSISTNHPLSGNQSIMSQGGNFVLGFFQPGNKSNHNYYIGIWFKKVSQLTQVWVANRETPISDPTSSELRISDDGNLVLLNQFKKQVWSTNLTSIASNSTTAVILDSGNLVLRDDSDPSKVFWQSCDHPTDTLLPGCKFGMNKVTGERQQLTSWKSSDDPAPGIFSHGIDPRGSSQYFIVWNGTRQYWSSGYWNGHIFTAIPEMSSNYLYKFGYFSNATENYFIYFPDKRITRHVMDISGQLKNLAWMEGAQKWVLFYSLPKQQCDVYNLCGPFGSCSPGSFPFCSCVKGFSEASPSNWNLGDQSQGCVRNTPLQCSTKSSGHGDKDKFCMMPGMRLPVNNHSVAVASSEDCGIACLKNCSCTAYSYSNGCTVWYGDLLNLQQQPDGSAGETLYLRLAASELPNSKSRKRRFVGVEVGVAVGVLALFATAFILISGHQRRRTIATTKAMENNLVLFKYGDLRRMTKNFSEKLGGGGFGSVFKGLLPDSTVIAAKKLEGLHQGEKQFRTEVGTIGKIQHVNLVRLRGFCSEGTKRLLVYDYMPNGSLDTKLFRSNSMVLDWKTRYQIALGAARGLAYLHEKCRECIIHCDIKPENILLDASFVPKLADFGLAKLVGRDFSRVLTTMRGTRGYLAPEWIFGLPITSKADVYSYGMMLLEIISGRRNAEQSEEGKKAFFPVLAVNKVTEGDVLSLLDHKLNGDADLEELDRVCKVACWCIQDNEFHRPSMGQVVQILECAIEVNMPPVPWSLHVLAENSESLVFYSHLSSGQSSQINVNRN</sequence>
<evidence type="ECO:0000256" key="8">
    <source>
        <dbReference type="ARBA" id="ARBA00022729"/>
    </source>
</evidence>
<dbReference type="InterPro" id="IPR000719">
    <property type="entry name" value="Prot_kinase_dom"/>
</dbReference>
<comment type="catalytic activity">
    <reaction evidence="18 20">
        <text>L-threonyl-[protein] + ATP = O-phospho-L-threonyl-[protein] + ADP + H(+)</text>
        <dbReference type="Rhea" id="RHEA:46608"/>
        <dbReference type="Rhea" id="RHEA-COMP:11060"/>
        <dbReference type="Rhea" id="RHEA-COMP:11605"/>
        <dbReference type="ChEBI" id="CHEBI:15378"/>
        <dbReference type="ChEBI" id="CHEBI:30013"/>
        <dbReference type="ChEBI" id="CHEBI:30616"/>
        <dbReference type="ChEBI" id="CHEBI:61977"/>
        <dbReference type="ChEBI" id="CHEBI:456216"/>
        <dbReference type="EC" id="2.7.11.1"/>
    </reaction>
</comment>
<dbReference type="Proteomes" id="UP000228380">
    <property type="component" value="Unplaced"/>
</dbReference>
<evidence type="ECO:0000256" key="16">
    <source>
        <dbReference type="ARBA" id="ARBA00023170"/>
    </source>
</evidence>
<evidence type="ECO:0000256" key="2">
    <source>
        <dbReference type="ARBA" id="ARBA00022475"/>
    </source>
</evidence>
<dbReference type="Pfam" id="PF00069">
    <property type="entry name" value="Pkinase"/>
    <property type="match status" value="1"/>
</dbReference>
<keyword evidence="11 20" id="KW-0418">Kinase</keyword>
<protein>
    <recommendedName>
        <fullName evidence="20">Receptor-like serine/threonine-protein kinase</fullName>
        <ecNumber evidence="20">2.7.11.1</ecNumber>
    </recommendedName>
</protein>
<keyword evidence="9" id="KW-0430">Lectin</keyword>
<dbReference type="PROSITE" id="PS50948">
    <property type="entry name" value="PAN"/>
    <property type="match status" value="1"/>
</dbReference>
<dbReference type="InterPro" id="IPR011009">
    <property type="entry name" value="Kinase-like_dom_sf"/>
</dbReference>
<dbReference type="SMART" id="SM00220">
    <property type="entry name" value="S_TKc"/>
    <property type="match status" value="1"/>
</dbReference>
<dbReference type="SUPFAM" id="SSF51110">
    <property type="entry name" value="alpha-D-mannose-specific plant lectins"/>
    <property type="match status" value="1"/>
</dbReference>
<evidence type="ECO:0000256" key="11">
    <source>
        <dbReference type="ARBA" id="ARBA00022777"/>
    </source>
</evidence>
<evidence type="ECO:0000256" key="10">
    <source>
        <dbReference type="ARBA" id="ARBA00022741"/>
    </source>
</evidence>
<dbReference type="KEGG" id="pda:103718701"/>
<keyword evidence="4" id="KW-0245">EGF-like domain</keyword>
<evidence type="ECO:0000256" key="7">
    <source>
        <dbReference type="ARBA" id="ARBA00022692"/>
    </source>
</evidence>
<evidence type="ECO:0000313" key="27">
    <source>
        <dbReference type="Proteomes" id="UP000228380"/>
    </source>
</evidence>
<keyword evidence="27" id="KW-1185">Reference proteome</keyword>
<dbReference type="FunFam" id="1.10.510.10:FF:000227">
    <property type="entry name" value="Serine/threonine-protein kinase"/>
    <property type="match status" value="1"/>
</dbReference>
<feature type="domain" description="Apple" evidence="26">
    <location>
        <begin position="341"/>
        <end position="423"/>
    </location>
</feature>
<evidence type="ECO:0000256" key="12">
    <source>
        <dbReference type="ARBA" id="ARBA00022840"/>
    </source>
</evidence>
<evidence type="ECO:0000259" key="25">
    <source>
        <dbReference type="PROSITE" id="PS50927"/>
    </source>
</evidence>
<dbReference type="EC" id="2.7.11.1" evidence="20"/>
<dbReference type="SUPFAM" id="SSF56112">
    <property type="entry name" value="Protein kinase-like (PK-like)"/>
    <property type="match status" value="1"/>
</dbReference>
<dbReference type="Gene3D" id="2.90.10.10">
    <property type="entry name" value="Bulb-type lectin domain"/>
    <property type="match status" value="1"/>
</dbReference>
<dbReference type="OrthoDB" id="643280at2759"/>
<keyword evidence="5" id="KW-0597">Phosphoprotein</keyword>
<dbReference type="Gene3D" id="3.30.200.20">
    <property type="entry name" value="Phosphorylase Kinase, domain 1"/>
    <property type="match status" value="1"/>
</dbReference>
<dbReference type="CDD" id="cd00028">
    <property type="entry name" value="B_lectin"/>
    <property type="match status" value="1"/>
</dbReference>
<evidence type="ECO:0000256" key="1">
    <source>
        <dbReference type="ARBA" id="ARBA00004251"/>
    </source>
</evidence>
<keyword evidence="15" id="KW-1015">Disulfide bond</keyword>
<dbReference type="InterPro" id="IPR003609">
    <property type="entry name" value="Pan_app"/>
</dbReference>
<reference evidence="28" key="1">
    <citation type="submission" date="2025-08" db="UniProtKB">
        <authorList>
            <consortium name="RefSeq"/>
        </authorList>
    </citation>
    <scope>IDENTIFICATION</scope>
    <source>
        <tissue evidence="28">Young leaves</tissue>
    </source>
</reference>
<dbReference type="FunFam" id="2.90.10.10:FF:000002">
    <property type="entry name" value="Serine/threonine-protein kinase"/>
    <property type="match status" value="1"/>
</dbReference>
<dbReference type="GO" id="GO:0004674">
    <property type="term" value="F:protein serine/threonine kinase activity"/>
    <property type="evidence" value="ECO:0007669"/>
    <property type="project" value="UniProtKB-KW"/>
</dbReference>
<evidence type="ECO:0000256" key="3">
    <source>
        <dbReference type="ARBA" id="ARBA00022527"/>
    </source>
</evidence>
<keyword evidence="2" id="KW-1003">Cell membrane</keyword>
<comment type="catalytic activity">
    <reaction evidence="19 20">
        <text>L-seryl-[protein] + ATP = O-phospho-L-seryl-[protein] + ADP + H(+)</text>
        <dbReference type="Rhea" id="RHEA:17989"/>
        <dbReference type="Rhea" id="RHEA-COMP:9863"/>
        <dbReference type="Rhea" id="RHEA-COMP:11604"/>
        <dbReference type="ChEBI" id="CHEBI:15378"/>
        <dbReference type="ChEBI" id="CHEBI:29999"/>
        <dbReference type="ChEBI" id="CHEBI:30616"/>
        <dbReference type="ChEBI" id="CHEBI:83421"/>
        <dbReference type="ChEBI" id="CHEBI:456216"/>
        <dbReference type="EC" id="2.7.11.1"/>
    </reaction>
</comment>
<dbReference type="InterPro" id="IPR036426">
    <property type="entry name" value="Bulb-type_lectin_dom_sf"/>
</dbReference>
<keyword evidence="7 22" id="KW-0812">Transmembrane</keyword>
<keyword evidence="17" id="KW-0325">Glycoprotein</keyword>
<dbReference type="SMART" id="SM00108">
    <property type="entry name" value="B_lectin"/>
    <property type="match status" value="1"/>
</dbReference>
<evidence type="ECO:0000256" key="20">
    <source>
        <dbReference type="PIRNR" id="PIRNR000641"/>
    </source>
</evidence>
<evidence type="ECO:0000256" key="19">
    <source>
        <dbReference type="ARBA" id="ARBA00048679"/>
    </source>
</evidence>
<keyword evidence="16" id="KW-0675">Receptor</keyword>
<evidence type="ECO:0000256" key="17">
    <source>
        <dbReference type="ARBA" id="ARBA00023180"/>
    </source>
</evidence>
<accession>A0A8B7CT55</accession>
<dbReference type="CDD" id="cd01098">
    <property type="entry name" value="PAN_AP_plant"/>
    <property type="match status" value="1"/>
</dbReference>
<comment type="similarity">
    <text evidence="20">Belongs to the protein kinase superfamily. Ser/Thr protein kinase family.</text>
</comment>
<dbReference type="PIRSF" id="PIRSF000641">
    <property type="entry name" value="SRK"/>
    <property type="match status" value="1"/>
</dbReference>